<protein>
    <submittedName>
        <fullName evidence="2">Uncharacterized protein</fullName>
    </submittedName>
</protein>
<feature type="region of interest" description="Disordered" evidence="1">
    <location>
        <begin position="32"/>
        <end position="59"/>
    </location>
</feature>
<feature type="compositionally biased region" description="Basic and acidic residues" evidence="1">
    <location>
        <begin position="44"/>
        <end position="59"/>
    </location>
</feature>
<evidence type="ECO:0000313" key="3">
    <source>
        <dbReference type="Proteomes" id="UP001372338"/>
    </source>
</evidence>
<keyword evidence="3" id="KW-1185">Reference proteome</keyword>
<sequence>MGSLHQPLTVVYLKEREKKKFADEGLLGNIRIPFPNESPKGGGKGRDPQEERRLRTEKKIESTSLSLSLSLVLLCIHPSLTHSIQ</sequence>
<name>A0AAN9EJG8_CROPI</name>
<evidence type="ECO:0000313" key="2">
    <source>
        <dbReference type="EMBL" id="KAK7257480.1"/>
    </source>
</evidence>
<organism evidence="2 3">
    <name type="scientific">Crotalaria pallida</name>
    <name type="common">Smooth rattlebox</name>
    <name type="synonym">Crotalaria striata</name>
    <dbReference type="NCBI Taxonomy" id="3830"/>
    <lineage>
        <taxon>Eukaryota</taxon>
        <taxon>Viridiplantae</taxon>
        <taxon>Streptophyta</taxon>
        <taxon>Embryophyta</taxon>
        <taxon>Tracheophyta</taxon>
        <taxon>Spermatophyta</taxon>
        <taxon>Magnoliopsida</taxon>
        <taxon>eudicotyledons</taxon>
        <taxon>Gunneridae</taxon>
        <taxon>Pentapetalae</taxon>
        <taxon>rosids</taxon>
        <taxon>fabids</taxon>
        <taxon>Fabales</taxon>
        <taxon>Fabaceae</taxon>
        <taxon>Papilionoideae</taxon>
        <taxon>50 kb inversion clade</taxon>
        <taxon>genistoids sensu lato</taxon>
        <taxon>core genistoids</taxon>
        <taxon>Crotalarieae</taxon>
        <taxon>Crotalaria</taxon>
    </lineage>
</organism>
<accession>A0AAN9EJG8</accession>
<proteinExistence type="predicted"/>
<dbReference type="AlphaFoldDB" id="A0AAN9EJG8"/>
<reference evidence="2 3" key="1">
    <citation type="submission" date="2024-01" db="EMBL/GenBank/DDBJ databases">
        <title>The genomes of 5 underutilized Papilionoideae crops provide insights into root nodulation and disease resistanc.</title>
        <authorList>
            <person name="Yuan L."/>
        </authorList>
    </citation>
    <scope>NUCLEOTIDE SEQUENCE [LARGE SCALE GENOMIC DNA]</scope>
    <source>
        <strain evidence="2">ZHUSHIDOU_FW_LH</strain>
        <tissue evidence="2">Leaf</tissue>
    </source>
</reference>
<dbReference type="Proteomes" id="UP001372338">
    <property type="component" value="Unassembled WGS sequence"/>
</dbReference>
<gene>
    <name evidence="2" type="ORF">RIF29_31493</name>
</gene>
<evidence type="ECO:0000256" key="1">
    <source>
        <dbReference type="SAM" id="MobiDB-lite"/>
    </source>
</evidence>
<dbReference type="EMBL" id="JAYWIO010000006">
    <property type="protein sequence ID" value="KAK7257480.1"/>
    <property type="molecule type" value="Genomic_DNA"/>
</dbReference>
<comment type="caution">
    <text evidence="2">The sequence shown here is derived from an EMBL/GenBank/DDBJ whole genome shotgun (WGS) entry which is preliminary data.</text>
</comment>